<keyword evidence="2" id="KW-1185">Reference proteome</keyword>
<protein>
    <submittedName>
        <fullName evidence="1">Uncharacterized protein</fullName>
    </submittedName>
</protein>
<evidence type="ECO:0000313" key="2">
    <source>
        <dbReference type="Proteomes" id="UP000568106"/>
    </source>
</evidence>
<accession>A0A7W8IK86</accession>
<proteinExistence type="predicted"/>
<comment type="caution">
    <text evidence="1">The sequence shown here is derived from an EMBL/GenBank/DDBJ whole genome shotgun (WGS) entry which is preliminary data.</text>
</comment>
<organism evidence="1 2">
    <name type="scientific">Tunturiibacter empetritectus</name>
    <dbReference type="NCBI Taxonomy" id="3069691"/>
    <lineage>
        <taxon>Bacteria</taxon>
        <taxon>Pseudomonadati</taxon>
        <taxon>Acidobacteriota</taxon>
        <taxon>Terriglobia</taxon>
        <taxon>Terriglobales</taxon>
        <taxon>Acidobacteriaceae</taxon>
        <taxon>Tunturiibacter</taxon>
    </lineage>
</organism>
<dbReference type="EMBL" id="JACHDY010000003">
    <property type="protein sequence ID" value="MBB5317753.1"/>
    <property type="molecule type" value="Genomic_DNA"/>
</dbReference>
<reference evidence="1" key="1">
    <citation type="submission" date="2020-08" db="EMBL/GenBank/DDBJ databases">
        <title>Genomic Encyclopedia of Type Strains, Phase IV (KMG-V): Genome sequencing to study the core and pangenomes of soil and plant-associated prokaryotes.</title>
        <authorList>
            <person name="Whitman W."/>
        </authorList>
    </citation>
    <scope>NUCLEOTIDE SEQUENCE [LARGE SCALE GENOMIC DNA]</scope>
    <source>
        <strain evidence="1">M8UP27</strain>
    </source>
</reference>
<dbReference type="Proteomes" id="UP000568106">
    <property type="component" value="Unassembled WGS sequence"/>
</dbReference>
<dbReference type="AlphaFoldDB" id="A0A7W8IK86"/>
<name>A0A7W8IK86_9BACT</name>
<gene>
    <name evidence="1" type="ORF">HDF09_002439</name>
</gene>
<sequence length="71" mass="8206">MRSELIFEALAREPNRYLLCRLVAKGTRSLHRPNTRVQDTTNEMLELFSVRVARAKTLHIGKTLELNQRAA</sequence>
<evidence type="ECO:0000313" key="1">
    <source>
        <dbReference type="EMBL" id="MBB5317753.1"/>
    </source>
</evidence>